<dbReference type="CDD" id="cd00063">
    <property type="entry name" value="FN3"/>
    <property type="match status" value="1"/>
</dbReference>
<evidence type="ECO:0000313" key="2">
    <source>
        <dbReference type="EMBL" id="APW59224.1"/>
    </source>
</evidence>
<dbReference type="PROSITE" id="PS50853">
    <property type="entry name" value="FN3"/>
    <property type="match status" value="1"/>
</dbReference>
<dbReference type="Proteomes" id="UP000186309">
    <property type="component" value="Chromosome"/>
</dbReference>
<reference evidence="3" key="1">
    <citation type="submission" date="2016-12" db="EMBL/GenBank/DDBJ databases">
        <title>Comparative genomics of four Isosphaeraceae planctomycetes: a common pool of plasmids and glycoside hydrolase genes.</title>
        <authorList>
            <person name="Ivanova A."/>
        </authorList>
    </citation>
    <scope>NUCLEOTIDE SEQUENCE [LARGE SCALE GENOMIC DNA]</scope>
    <source>
        <strain evidence="3">PX4</strain>
    </source>
</reference>
<organism evidence="2 3">
    <name type="scientific">Paludisphaera borealis</name>
    <dbReference type="NCBI Taxonomy" id="1387353"/>
    <lineage>
        <taxon>Bacteria</taxon>
        <taxon>Pseudomonadati</taxon>
        <taxon>Planctomycetota</taxon>
        <taxon>Planctomycetia</taxon>
        <taxon>Isosphaerales</taxon>
        <taxon>Isosphaeraceae</taxon>
        <taxon>Paludisphaera</taxon>
    </lineage>
</organism>
<gene>
    <name evidence="2" type="ORF">BSF38_00639</name>
</gene>
<proteinExistence type="predicted"/>
<sequence>MGAMASSFAFWFRGTPTSNTAVVSTGHFANSYRGVARTPVVRVGTAQTASASGGARAGGSVAVRKATTVATASALGLGGGSAAFVAHVVLVGGGLSAGGSRSAGLSRAAMPSGGARFGGSSRSLLPTTTTASFRYWRRGVSVSSTAKTATGHFDYAYRGRLGVPVVNPSLVTSFTATASGGSRLGGAAGIHRSSSAHASGGLGAGGSSTVSLHTTPTHAVGVVVTFGGFSKTSVAWSPSATGGLSAHGIATAKATYRAVAAGGFTAGGRVVAGLSRTLKTSGGWGLGGRSVASLSAGLATSGGATFGGRVIMIELGYNIYVNDGHGGPINYATPAATVYDPSWTSPALAAPSSYKFGVRAFGADSGLEECNLDASVQLDLDAGGADVTWVPHPPLGVRALPLAGGRVRIEWTSQATDPRRRPTGFHVYAQAGVLTDFTTPAAVAPYATDLSGTFAVEIGPLVDGVTYAVGVRAYNTSGEEHNITSVQVRADGLPPSPLDFLQATPLSRVR</sequence>
<keyword evidence="3" id="KW-1185">Reference proteome</keyword>
<dbReference type="InterPro" id="IPR013783">
    <property type="entry name" value="Ig-like_fold"/>
</dbReference>
<dbReference type="InterPro" id="IPR036116">
    <property type="entry name" value="FN3_sf"/>
</dbReference>
<accession>A0A1U7CJV8</accession>
<dbReference type="InterPro" id="IPR003961">
    <property type="entry name" value="FN3_dom"/>
</dbReference>
<evidence type="ECO:0000259" key="1">
    <source>
        <dbReference type="PROSITE" id="PS50853"/>
    </source>
</evidence>
<protein>
    <recommendedName>
        <fullName evidence="1">Fibronectin type-III domain-containing protein</fullName>
    </recommendedName>
</protein>
<dbReference type="EMBL" id="CP019082">
    <property type="protein sequence ID" value="APW59224.1"/>
    <property type="molecule type" value="Genomic_DNA"/>
</dbReference>
<name>A0A1U7CJV8_9BACT</name>
<dbReference type="AlphaFoldDB" id="A0A1U7CJV8"/>
<feature type="domain" description="Fibronectin type-III" evidence="1">
    <location>
        <begin position="393"/>
        <end position="496"/>
    </location>
</feature>
<dbReference type="SUPFAM" id="SSF49265">
    <property type="entry name" value="Fibronectin type III"/>
    <property type="match status" value="1"/>
</dbReference>
<evidence type="ECO:0000313" key="3">
    <source>
        <dbReference type="Proteomes" id="UP000186309"/>
    </source>
</evidence>
<dbReference type="STRING" id="1387353.BSF38_00639"/>
<dbReference type="KEGG" id="pbor:BSF38_00639"/>
<dbReference type="Gene3D" id="2.60.40.10">
    <property type="entry name" value="Immunoglobulins"/>
    <property type="match status" value="1"/>
</dbReference>